<evidence type="ECO:0000256" key="7">
    <source>
        <dbReference type="SAM" id="Phobius"/>
    </source>
</evidence>
<dbReference type="RefSeq" id="WP_202750089.1">
    <property type="nucleotide sequence ID" value="NZ_JAESWC010000014.1"/>
</dbReference>
<dbReference type="EMBL" id="JAESWC010000014">
    <property type="protein sequence ID" value="MBL4937335.1"/>
    <property type="molecule type" value="Genomic_DNA"/>
</dbReference>
<evidence type="ECO:0000256" key="2">
    <source>
        <dbReference type="ARBA" id="ARBA00022692"/>
    </source>
</evidence>
<sequence>MIKKIFQFCKVTIVSAPIYFIVNVGFVLLMALSWFAANYSSRLLVNSIITAQSTHKFSFYVVFPSILFFLGITLGGNYFNFQDMLVSIYTRKSRKFFGTKFLYKSYKTRQDKFYDNNFYNDYEFVKNNIGAASDITVSIFNNLIMSIFSAILSSIAIAVFDLYILIGIIILALGITFLNKYLVRKKIELNKSYVKDERKAAYFKELLSERKHTRELRIFKLRELFLRKWEESYRTYSKAKFCFEIKAELLSSIVGLLQIIMEKGITIYFVYMVFNGSINAGDCVFLITLVASLSRGIGNIADILSSEINEKYQYADKYYDFVNNLSTDKLISGEYKENNLCYGDFKELRLTNVSYKYPHSTEASLKNINFSLRKGEVVSILGYNGSGKSTLSKVICGLLEDYTGDISLNGKEFSKLDNEEIYKYFGIAFQDFSKYSISLKENIAVGMVEGIENDDEVSKAIKKGNLNALIEKLPNKEGTILGKEYDKEGQDLSGGQWQRIILSRAYMGEPEILILDEPTASIDPIEEMRMLNQFKEIIKGKTAILISHRIGFARLCSRICIMESGRLVEEGSHEELIKLKGRYYELFTSQKQLYEEEVS</sequence>
<dbReference type="InterPro" id="IPR003439">
    <property type="entry name" value="ABC_transporter-like_ATP-bd"/>
</dbReference>
<evidence type="ECO:0000313" key="10">
    <source>
        <dbReference type="EMBL" id="MBL4937335.1"/>
    </source>
</evidence>
<dbReference type="PROSITE" id="PS50929">
    <property type="entry name" value="ABC_TM1F"/>
    <property type="match status" value="1"/>
</dbReference>
<dbReference type="PROSITE" id="PS50893">
    <property type="entry name" value="ABC_TRANSPORTER_2"/>
    <property type="match status" value="1"/>
</dbReference>
<evidence type="ECO:0000313" key="11">
    <source>
        <dbReference type="Proteomes" id="UP000632377"/>
    </source>
</evidence>
<evidence type="ECO:0000259" key="9">
    <source>
        <dbReference type="PROSITE" id="PS50929"/>
    </source>
</evidence>
<evidence type="ECO:0000256" key="4">
    <source>
        <dbReference type="ARBA" id="ARBA00022840"/>
    </source>
</evidence>
<evidence type="ECO:0000259" key="8">
    <source>
        <dbReference type="PROSITE" id="PS50893"/>
    </source>
</evidence>
<dbReference type="PROSITE" id="PS00211">
    <property type="entry name" value="ABC_TRANSPORTER_1"/>
    <property type="match status" value="1"/>
</dbReference>
<feature type="domain" description="ABC transmembrane type-1" evidence="9">
    <location>
        <begin position="127"/>
        <end position="306"/>
    </location>
</feature>
<comment type="subcellular location">
    <subcellularLocation>
        <location evidence="1">Cell membrane</location>
        <topology evidence="1">Multi-pass membrane protein</topology>
    </subcellularLocation>
</comment>
<dbReference type="PANTHER" id="PTHR24221">
    <property type="entry name" value="ATP-BINDING CASSETTE SUB-FAMILY B"/>
    <property type="match status" value="1"/>
</dbReference>
<accession>A0ABS1TDA0</accession>
<keyword evidence="3" id="KW-0547">Nucleotide-binding</keyword>
<dbReference type="Gene3D" id="3.40.50.300">
    <property type="entry name" value="P-loop containing nucleotide triphosphate hydrolases"/>
    <property type="match status" value="1"/>
</dbReference>
<feature type="transmembrane region" description="Helical" evidence="7">
    <location>
        <begin position="267"/>
        <end position="291"/>
    </location>
</feature>
<keyword evidence="6 7" id="KW-0472">Membrane</keyword>
<keyword evidence="2 7" id="KW-0812">Transmembrane</keyword>
<feature type="transmembrane region" description="Helical" evidence="7">
    <location>
        <begin position="163"/>
        <end position="183"/>
    </location>
</feature>
<dbReference type="Pfam" id="PF00005">
    <property type="entry name" value="ABC_tran"/>
    <property type="match status" value="1"/>
</dbReference>
<organism evidence="10 11">
    <name type="scientific">Clostridium rhizosphaerae</name>
    <dbReference type="NCBI Taxonomy" id="2803861"/>
    <lineage>
        <taxon>Bacteria</taxon>
        <taxon>Bacillati</taxon>
        <taxon>Bacillota</taxon>
        <taxon>Clostridia</taxon>
        <taxon>Eubacteriales</taxon>
        <taxon>Clostridiaceae</taxon>
        <taxon>Clostridium</taxon>
    </lineage>
</organism>
<evidence type="ECO:0000256" key="3">
    <source>
        <dbReference type="ARBA" id="ARBA00022741"/>
    </source>
</evidence>
<name>A0ABS1TDA0_9CLOT</name>
<protein>
    <submittedName>
        <fullName evidence="10">ABC transporter ATP-binding protein</fullName>
    </submittedName>
</protein>
<evidence type="ECO:0000256" key="5">
    <source>
        <dbReference type="ARBA" id="ARBA00022989"/>
    </source>
</evidence>
<feature type="transmembrane region" description="Helical" evidence="7">
    <location>
        <begin position="12"/>
        <end position="37"/>
    </location>
</feature>
<comment type="caution">
    <text evidence="10">The sequence shown here is derived from an EMBL/GenBank/DDBJ whole genome shotgun (WGS) entry which is preliminary data.</text>
</comment>
<dbReference type="InterPro" id="IPR017871">
    <property type="entry name" value="ABC_transporter-like_CS"/>
</dbReference>
<evidence type="ECO:0000256" key="1">
    <source>
        <dbReference type="ARBA" id="ARBA00004651"/>
    </source>
</evidence>
<dbReference type="InterPro" id="IPR036640">
    <property type="entry name" value="ABC1_TM_sf"/>
</dbReference>
<dbReference type="PANTHER" id="PTHR24221:SF646">
    <property type="entry name" value="HAEMOLYSIN SECRETION ATP-BINDING PROTEIN"/>
    <property type="match status" value="1"/>
</dbReference>
<gene>
    <name evidence="10" type="ORF">JK636_16525</name>
</gene>
<dbReference type="Proteomes" id="UP000632377">
    <property type="component" value="Unassembled WGS sequence"/>
</dbReference>
<proteinExistence type="predicted"/>
<keyword evidence="4 10" id="KW-0067">ATP-binding</keyword>
<dbReference type="InterPro" id="IPR039421">
    <property type="entry name" value="Type_1_exporter"/>
</dbReference>
<dbReference type="SUPFAM" id="SSF90123">
    <property type="entry name" value="ABC transporter transmembrane region"/>
    <property type="match status" value="1"/>
</dbReference>
<feature type="transmembrane region" description="Helical" evidence="7">
    <location>
        <begin position="57"/>
        <end position="79"/>
    </location>
</feature>
<keyword evidence="11" id="KW-1185">Reference proteome</keyword>
<reference evidence="10 11" key="1">
    <citation type="submission" date="2021-01" db="EMBL/GenBank/DDBJ databases">
        <title>Genome public.</title>
        <authorList>
            <person name="Liu C."/>
            <person name="Sun Q."/>
        </authorList>
    </citation>
    <scope>NUCLEOTIDE SEQUENCE [LARGE SCALE GENOMIC DNA]</scope>
    <source>
        <strain evidence="10 11">YIM B02515</strain>
    </source>
</reference>
<dbReference type="Gene3D" id="1.20.1560.10">
    <property type="entry name" value="ABC transporter type 1, transmembrane domain"/>
    <property type="match status" value="1"/>
</dbReference>
<feature type="transmembrane region" description="Helical" evidence="7">
    <location>
        <begin position="139"/>
        <end position="157"/>
    </location>
</feature>
<dbReference type="SUPFAM" id="SSF52540">
    <property type="entry name" value="P-loop containing nucleoside triphosphate hydrolases"/>
    <property type="match status" value="1"/>
</dbReference>
<dbReference type="SMART" id="SM00382">
    <property type="entry name" value="AAA"/>
    <property type="match status" value="1"/>
</dbReference>
<dbReference type="InterPro" id="IPR011527">
    <property type="entry name" value="ABC1_TM_dom"/>
</dbReference>
<keyword evidence="5 7" id="KW-1133">Transmembrane helix</keyword>
<dbReference type="InterPro" id="IPR027417">
    <property type="entry name" value="P-loop_NTPase"/>
</dbReference>
<feature type="domain" description="ABC transporter" evidence="8">
    <location>
        <begin position="348"/>
        <end position="589"/>
    </location>
</feature>
<dbReference type="InterPro" id="IPR003593">
    <property type="entry name" value="AAA+_ATPase"/>
</dbReference>
<dbReference type="GO" id="GO:0005524">
    <property type="term" value="F:ATP binding"/>
    <property type="evidence" value="ECO:0007669"/>
    <property type="project" value="UniProtKB-KW"/>
</dbReference>
<evidence type="ECO:0000256" key="6">
    <source>
        <dbReference type="ARBA" id="ARBA00023136"/>
    </source>
</evidence>